<comment type="caution">
    <text evidence="2">The sequence shown here is derived from an EMBL/GenBank/DDBJ whole genome shotgun (WGS) entry which is preliminary data.</text>
</comment>
<name>A0ABD2Q4K6_9PLAT</name>
<feature type="compositionally biased region" description="Basic and acidic residues" evidence="1">
    <location>
        <begin position="11"/>
        <end position="25"/>
    </location>
</feature>
<keyword evidence="3" id="KW-1185">Reference proteome</keyword>
<feature type="compositionally biased region" description="Low complexity" evidence="1">
    <location>
        <begin position="54"/>
        <end position="79"/>
    </location>
</feature>
<gene>
    <name evidence="2" type="ORF">Ciccas_006844</name>
</gene>
<feature type="compositionally biased region" description="Polar residues" evidence="1">
    <location>
        <begin position="115"/>
        <end position="124"/>
    </location>
</feature>
<protein>
    <submittedName>
        <fullName evidence="2">Uncharacterized protein</fullName>
    </submittedName>
</protein>
<dbReference type="AlphaFoldDB" id="A0ABD2Q4K6"/>
<evidence type="ECO:0000256" key="1">
    <source>
        <dbReference type="SAM" id="MobiDB-lite"/>
    </source>
</evidence>
<evidence type="ECO:0000313" key="2">
    <source>
        <dbReference type="EMBL" id="KAL3314537.1"/>
    </source>
</evidence>
<feature type="region of interest" description="Disordered" evidence="1">
    <location>
        <begin position="200"/>
        <end position="311"/>
    </location>
</feature>
<evidence type="ECO:0000313" key="3">
    <source>
        <dbReference type="Proteomes" id="UP001626550"/>
    </source>
</evidence>
<sequence length="466" mass="50070">MKGSEASGARKAGEKKMKGEEKEEKTDEDGISFRRISSRASMDFQPPYFPPPYQNQSATSQSFSSSYRSGSVQYTANQNYPPPPRNPPPASQPYPFSSMMDTDTPSRRDYFADNPSHNSSSNAFNGGPYSGQDRTPGDIVSLATAAASALFQQHSQSGYAFGQAYDHGEEKSVLNLEIASAPTNSSSTSSVLSNIQLMTNASEESKTRSPKEPKVDLQRRLKISIKTENTDLDATVSPRARRTSERSMQDEDSGANASCSSQNSSSHLASPPNSSDEEEEKRDQNSGESFLGSSGNAVTTDSSRASNERQLARYESQVQNGSMYGMFDYATAAMVQGLVNASPGMMSDQVGGYFETGAGTTDYLQYGSGAMTSHTGTFGGNGQLNYSSGGVLRGGQQSYATLGGLMAGEAILSGKKGGSFDTQRCKRGVHYRHSRNNREIASLSVLISCCHFVHSSVSLRQIKEAV</sequence>
<accession>A0ABD2Q4K6</accession>
<feature type="compositionally biased region" description="Basic and acidic residues" evidence="1">
    <location>
        <begin position="203"/>
        <end position="219"/>
    </location>
</feature>
<feature type="compositionally biased region" description="Pro residues" evidence="1">
    <location>
        <begin position="80"/>
        <end position="92"/>
    </location>
</feature>
<reference evidence="2 3" key="1">
    <citation type="submission" date="2024-11" db="EMBL/GenBank/DDBJ databases">
        <title>Adaptive evolution of stress response genes in parasites aligns with host niche diversity.</title>
        <authorList>
            <person name="Hahn C."/>
            <person name="Resl P."/>
        </authorList>
    </citation>
    <scope>NUCLEOTIDE SEQUENCE [LARGE SCALE GENOMIC DNA]</scope>
    <source>
        <strain evidence="2">EGGRZ-B1_66</strain>
        <tissue evidence="2">Body</tissue>
    </source>
</reference>
<feature type="compositionally biased region" description="Polar residues" evidence="1">
    <location>
        <begin position="286"/>
        <end position="305"/>
    </location>
</feature>
<feature type="compositionally biased region" description="Low complexity" evidence="1">
    <location>
        <begin position="254"/>
        <end position="274"/>
    </location>
</feature>
<dbReference type="EMBL" id="JBJKFK010000968">
    <property type="protein sequence ID" value="KAL3314537.1"/>
    <property type="molecule type" value="Genomic_DNA"/>
</dbReference>
<organism evidence="2 3">
    <name type="scientific">Cichlidogyrus casuarinus</name>
    <dbReference type="NCBI Taxonomy" id="1844966"/>
    <lineage>
        <taxon>Eukaryota</taxon>
        <taxon>Metazoa</taxon>
        <taxon>Spiralia</taxon>
        <taxon>Lophotrochozoa</taxon>
        <taxon>Platyhelminthes</taxon>
        <taxon>Monogenea</taxon>
        <taxon>Monopisthocotylea</taxon>
        <taxon>Dactylogyridea</taxon>
        <taxon>Ancyrocephalidae</taxon>
        <taxon>Cichlidogyrus</taxon>
    </lineage>
</organism>
<feature type="region of interest" description="Disordered" evidence="1">
    <location>
        <begin position="1"/>
        <end position="136"/>
    </location>
</feature>
<proteinExistence type="predicted"/>
<dbReference type="Proteomes" id="UP001626550">
    <property type="component" value="Unassembled WGS sequence"/>
</dbReference>